<feature type="non-terminal residue" evidence="8">
    <location>
        <position position="1"/>
    </location>
</feature>
<proteinExistence type="inferred from homology"/>
<gene>
    <name evidence="8" type="ORF">C3F09_02465</name>
</gene>
<protein>
    <recommendedName>
        <fullName evidence="7">Aminoacyl-transfer RNA synthetases class-II family profile domain-containing protein</fullName>
    </recommendedName>
</protein>
<dbReference type="InterPro" id="IPR004115">
    <property type="entry name" value="GAD-like_sf"/>
</dbReference>
<name>A0A855X5F7_9BACT</name>
<keyword evidence="4" id="KW-0067">ATP-binding</keyword>
<dbReference type="InterPro" id="IPR045864">
    <property type="entry name" value="aa-tRNA-synth_II/BPL/LPL"/>
</dbReference>
<reference evidence="8 9" key="1">
    <citation type="journal article" date="2018" name="ISME J.">
        <title>A methanotrophic archaeon couples anaerobic oxidation of methane to Fe(III) reduction.</title>
        <authorList>
            <person name="Cai C."/>
            <person name="Leu A.O."/>
            <person name="Xie G.J."/>
            <person name="Guo J."/>
            <person name="Feng Y."/>
            <person name="Zhao J.X."/>
            <person name="Tyson G.W."/>
            <person name="Yuan Z."/>
            <person name="Hu S."/>
        </authorList>
    </citation>
    <scope>NUCLEOTIDE SEQUENCE [LARGE SCALE GENOMIC DNA]</scope>
    <source>
        <strain evidence="8">FeB_12</strain>
    </source>
</reference>
<dbReference type="GO" id="GO:0005737">
    <property type="term" value="C:cytoplasm"/>
    <property type="evidence" value="ECO:0007669"/>
    <property type="project" value="InterPro"/>
</dbReference>
<evidence type="ECO:0000256" key="2">
    <source>
        <dbReference type="ARBA" id="ARBA00022598"/>
    </source>
</evidence>
<dbReference type="GO" id="GO:0005524">
    <property type="term" value="F:ATP binding"/>
    <property type="evidence" value="ECO:0007669"/>
    <property type="project" value="UniProtKB-KW"/>
</dbReference>
<dbReference type="AlphaFoldDB" id="A0A855X5F7"/>
<dbReference type="GO" id="GO:0004815">
    <property type="term" value="F:aspartate-tRNA ligase activity"/>
    <property type="evidence" value="ECO:0007669"/>
    <property type="project" value="TreeGrafter"/>
</dbReference>
<evidence type="ECO:0000256" key="6">
    <source>
        <dbReference type="ARBA" id="ARBA00023146"/>
    </source>
</evidence>
<dbReference type="InterPro" id="IPR002312">
    <property type="entry name" value="Asp/Asn-tRNA-synth_IIb"/>
</dbReference>
<dbReference type="GO" id="GO:0006422">
    <property type="term" value="P:aspartyl-tRNA aminoacylation"/>
    <property type="evidence" value="ECO:0007669"/>
    <property type="project" value="TreeGrafter"/>
</dbReference>
<sequence>ADRQPEHTQIDMEMSYVTPDDVFAVCEGMMKHIFKTVLNIEIETPFARCTFAEVMDRFGIDKPDMRFGMEIVDFSALVQGCGFKVFTDTVGSGGVVKGIVLKGGGNYSRKQIDELTEKAKSLGAGGLAYVLRTEAEDKSPILKFIGEELKNKLCEKAGAHKGDALFIISGPRMKAEAILGQLRLQLGREHKLAKQGTYKFLWVTAFPLFEYNEEHKRMDAMHNIVSHPMFEDLHLIDEGFTSKLPYSDLGHPWRKARALQYDLVVNGWEIASGGQRINRRDLQEKVLQILGINAERAERMFGFLLRALEYGAPPHAGIAPGLDRLVTLMTGSESIRDVIAFPKTTNAQSLMDGAPTPIEPEQLAELGIIVKGQ</sequence>
<evidence type="ECO:0000313" key="9">
    <source>
        <dbReference type="Proteomes" id="UP000250918"/>
    </source>
</evidence>
<feature type="domain" description="Aminoacyl-transfer RNA synthetases class-II family profile" evidence="7">
    <location>
        <begin position="1"/>
        <end position="342"/>
    </location>
</feature>
<dbReference type="PRINTS" id="PR01042">
    <property type="entry name" value="TRNASYNTHASP"/>
</dbReference>
<keyword evidence="3" id="KW-0547">Nucleotide-binding</keyword>
<evidence type="ECO:0000256" key="5">
    <source>
        <dbReference type="ARBA" id="ARBA00022917"/>
    </source>
</evidence>
<keyword evidence="5" id="KW-0648">Protein biosynthesis</keyword>
<dbReference type="SUPFAM" id="SSF55681">
    <property type="entry name" value="Class II aaRS and biotin synthetases"/>
    <property type="match status" value="1"/>
</dbReference>
<evidence type="ECO:0000256" key="3">
    <source>
        <dbReference type="ARBA" id="ARBA00022741"/>
    </source>
</evidence>
<dbReference type="InterPro" id="IPR006195">
    <property type="entry name" value="aa-tRNA-synth_II"/>
</dbReference>
<dbReference type="SUPFAM" id="SSF55261">
    <property type="entry name" value="GAD domain-like"/>
    <property type="match status" value="1"/>
</dbReference>
<dbReference type="InterPro" id="IPR029351">
    <property type="entry name" value="GAD_dom"/>
</dbReference>
<dbReference type="Pfam" id="PF00152">
    <property type="entry name" value="tRNA-synt_2"/>
    <property type="match status" value="1"/>
</dbReference>
<dbReference type="Pfam" id="PF02938">
    <property type="entry name" value="GAD"/>
    <property type="match status" value="1"/>
</dbReference>
<dbReference type="PANTHER" id="PTHR22594">
    <property type="entry name" value="ASPARTYL/LYSYL-TRNA SYNTHETASE"/>
    <property type="match status" value="1"/>
</dbReference>
<dbReference type="Gene3D" id="3.30.1360.30">
    <property type="entry name" value="GAD-like domain"/>
    <property type="match status" value="1"/>
</dbReference>
<organism evidence="8 9">
    <name type="scientific">candidate division GN15 bacterium</name>
    <dbReference type="NCBI Taxonomy" id="2072418"/>
    <lineage>
        <taxon>Bacteria</taxon>
        <taxon>candidate division GN15</taxon>
    </lineage>
</organism>
<keyword evidence="6" id="KW-0030">Aminoacyl-tRNA synthetase</keyword>
<dbReference type="PANTHER" id="PTHR22594:SF5">
    <property type="entry name" value="ASPARTATE--TRNA LIGASE, MITOCHONDRIAL"/>
    <property type="match status" value="1"/>
</dbReference>
<dbReference type="InterPro" id="IPR004364">
    <property type="entry name" value="Aa-tRNA-synt_II"/>
</dbReference>
<evidence type="ECO:0000313" key="8">
    <source>
        <dbReference type="EMBL" id="PWB75477.1"/>
    </source>
</evidence>
<evidence type="ECO:0000256" key="1">
    <source>
        <dbReference type="ARBA" id="ARBA00006303"/>
    </source>
</evidence>
<accession>A0A855X5F7</accession>
<evidence type="ECO:0000259" key="7">
    <source>
        <dbReference type="PROSITE" id="PS50862"/>
    </source>
</evidence>
<dbReference type="PROSITE" id="PS50862">
    <property type="entry name" value="AA_TRNA_LIGASE_II"/>
    <property type="match status" value="1"/>
</dbReference>
<dbReference type="EMBL" id="PQAP01000009">
    <property type="protein sequence ID" value="PWB75477.1"/>
    <property type="molecule type" value="Genomic_DNA"/>
</dbReference>
<comment type="similarity">
    <text evidence="1">Belongs to the class-II aminoacyl-tRNA synthetase family. Type 1 subfamily.</text>
</comment>
<dbReference type="Proteomes" id="UP000250918">
    <property type="component" value="Unassembled WGS sequence"/>
</dbReference>
<dbReference type="Gene3D" id="3.30.930.10">
    <property type="entry name" value="Bira Bifunctional Protein, Domain 2"/>
    <property type="match status" value="1"/>
</dbReference>
<keyword evidence="2" id="KW-0436">Ligase</keyword>
<comment type="caution">
    <text evidence="8">The sequence shown here is derived from an EMBL/GenBank/DDBJ whole genome shotgun (WGS) entry which is preliminary data.</text>
</comment>
<evidence type="ECO:0000256" key="4">
    <source>
        <dbReference type="ARBA" id="ARBA00022840"/>
    </source>
</evidence>